<feature type="transmembrane region" description="Helical" evidence="6">
    <location>
        <begin position="51"/>
        <end position="78"/>
    </location>
</feature>
<dbReference type="GO" id="GO:0009061">
    <property type="term" value="P:anaerobic respiration"/>
    <property type="evidence" value="ECO:0007669"/>
    <property type="project" value="TreeGrafter"/>
</dbReference>
<keyword evidence="5 6" id="KW-0472">Membrane</keyword>
<keyword evidence="4 6" id="KW-1133">Transmembrane helix</keyword>
<feature type="transmembrane region" description="Helical" evidence="6">
    <location>
        <begin position="349"/>
        <end position="367"/>
    </location>
</feature>
<keyword evidence="8" id="KW-1185">Reference proteome</keyword>
<feature type="transmembrane region" description="Helical" evidence="6">
    <location>
        <begin position="242"/>
        <end position="263"/>
    </location>
</feature>
<feature type="transmembrane region" description="Helical" evidence="6">
    <location>
        <begin position="309"/>
        <end position="329"/>
    </location>
</feature>
<keyword evidence="3 6" id="KW-0812">Transmembrane</keyword>
<dbReference type="InterPro" id="IPR051817">
    <property type="entry name" value="FDH_cytochrome_b556_subunit"/>
</dbReference>
<feature type="transmembrane region" description="Helical" evidence="6">
    <location>
        <begin position="90"/>
        <end position="109"/>
    </location>
</feature>
<gene>
    <name evidence="7" type="ORF">BEN30_14540</name>
</gene>
<protein>
    <submittedName>
        <fullName evidence="7">Hydrogenase</fullName>
    </submittedName>
</protein>
<dbReference type="AlphaFoldDB" id="A0A1E5Q5A6"/>
<evidence type="ECO:0000256" key="1">
    <source>
        <dbReference type="ARBA" id="ARBA00004651"/>
    </source>
</evidence>
<accession>A0A1E5Q5A6</accession>
<evidence type="ECO:0000256" key="4">
    <source>
        <dbReference type="ARBA" id="ARBA00022989"/>
    </source>
</evidence>
<evidence type="ECO:0000256" key="6">
    <source>
        <dbReference type="SAM" id="Phobius"/>
    </source>
</evidence>
<dbReference type="Gene3D" id="1.20.1630.10">
    <property type="entry name" value="Formate dehydrogenase/DMSO reductase domain"/>
    <property type="match status" value="1"/>
</dbReference>
<reference evidence="8" key="1">
    <citation type="submission" date="2016-07" db="EMBL/GenBank/DDBJ databases">
        <authorList>
            <person name="Florea S."/>
            <person name="Webb J.S."/>
            <person name="Jaromczyk J."/>
            <person name="Schardl C.L."/>
        </authorList>
    </citation>
    <scope>NUCLEOTIDE SEQUENCE [LARGE SCALE GENOMIC DNA]</scope>
    <source>
        <strain evidence="8">MV-1</strain>
    </source>
</reference>
<keyword evidence="2" id="KW-1003">Cell membrane</keyword>
<evidence type="ECO:0000313" key="8">
    <source>
        <dbReference type="Proteomes" id="UP000095347"/>
    </source>
</evidence>
<dbReference type="RefSeq" id="WP_069958792.1">
    <property type="nucleotide sequence ID" value="NZ_MCGG01000052.1"/>
</dbReference>
<feature type="transmembrane region" description="Helical" evidence="6">
    <location>
        <begin position="208"/>
        <end position="230"/>
    </location>
</feature>
<feature type="transmembrane region" description="Helical" evidence="6">
    <location>
        <begin position="169"/>
        <end position="196"/>
    </location>
</feature>
<evidence type="ECO:0000256" key="2">
    <source>
        <dbReference type="ARBA" id="ARBA00022475"/>
    </source>
</evidence>
<sequence>MSAHEKAGGRIFTLPFMILSVIAAIGVYFIIQRFVYGMGAVANINGGFPWGIWVVYDVVIGTGLACGGYALAFTVYVFNKGQYHPLVRPALLASLLGYALGGFGAFFDMGRWWQFYNIFLPWNWNFNSVMLEVGLCVALYIIVLIIEFSPAFLEKIGATGLLKALNKVLFLFIALGVVLPTMHQSSLGSLLIAMGYKVDPLWQTMQFQPLFAVVSALIMGFSIVIFEASLSHVRFGGKSETPLLGVLGKIAVGLMAVFVLVRLGVLAGQGKLGLMFAGDFSSAMFILEMALFIFPAFVLLSATKRHNGGALLIAAVSMLFAGSLYRFNAFLFTYNPGPGYSYFPSVPEIMVTLGIIAIEIMVYLIIVKTMPVLHRSEHA</sequence>
<organism evidence="7 8">
    <name type="scientific">Magnetovibrio blakemorei</name>
    <dbReference type="NCBI Taxonomy" id="28181"/>
    <lineage>
        <taxon>Bacteria</taxon>
        <taxon>Pseudomonadati</taxon>
        <taxon>Pseudomonadota</taxon>
        <taxon>Alphaproteobacteria</taxon>
        <taxon>Rhodospirillales</taxon>
        <taxon>Magnetovibrionaceae</taxon>
        <taxon>Magnetovibrio</taxon>
    </lineage>
</organism>
<comment type="subcellular location">
    <subcellularLocation>
        <location evidence="1">Cell membrane</location>
        <topology evidence="1">Multi-pass membrane protein</topology>
    </subcellularLocation>
</comment>
<dbReference type="PANTHER" id="PTHR30074:SF4">
    <property type="entry name" value="NI_FE-HYDROGENASE 2 B-TYPE CYTOCHROME SUBUNIT-RELATED"/>
    <property type="match status" value="1"/>
</dbReference>
<dbReference type="NCBIfam" id="NF008133">
    <property type="entry name" value="PRK10881.1"/>
    <property type="match status" value="1"/>
</dbReference>
<proteinExistence type="predicted"/>
<evidence type="ECO:0000256" key="5">
    <source>
        <dbReference type="ARBA" id="ARBA00023136"/>
    </source>
</evidence>
<comment type="caution">
    <text evidence="7">The sequence shown here is derived from an EMBL/GenBank/DDBJ whole genome shotgun (WGS) entry which is preliminary data.</text>
</comment>
<dbReference type="Proteomes" id="UP000095347">
    <property type="component" value="Unassembled WGS sequence"/>
</dbReference>
<feature type="transmembrane region" description="Helical" evidence="6">
    <location>
        <begin position="283"/>
        <end position="302"/>
    </location>
</feature>
<dbReference type="STRING" id="28181.BEN30_14540"/>
<feature type="transmembrane region" description="Helical" evidence="6">
    <location>
        <begin position="12"/>
        <end position="31"/>
    </location>
</feature>
<name>A0A1E5Q5A6_9PROT</name>
<dbReference type="OrthoDB" id="104998at2"/>
<feature type="transmembrane region" description="Helical" evidence="6">
    <location>
        <begin position="129"/>
        <end position="148"/>
    </location>
</feature>
<dbReference type="EMBL" id="MCGG01000052">
    <property type="protein sequence ID" value="OEJ65333.1"/>
    <property type="molecule type" value="Genomic_DNA"/>
</dbReference>
<dbReference type="PANTHER" id="PTHR30074">
    <property type="entry name" value="FORMATE DEHYDROGENASE, NITRATE-INDUCIBLE, CYTOCHROME B556 FDN SUBUNIT"/>
    <property type="match status" value="1"/>
</dbReference>
<evidence type="ECO:0000256" key="3">
    <source>
        <dbReference type="ARBA" id="ARBA00022692"/>
    </source>
</evidence>
<evidence type="ECO:0000313" key="7">
    <source>
        <dbReference type="EMBL" id="OEJ65333.1"/>
    </source>
</evidence>
<dbReference type="GO" id="GO:0005886">
    <property type="term" value="C:plasma membrane"/>
    <property type="evidence" value="ECO:0007669"/>
    <property type="project" value="UniProtKB-SubCell"/>
</dbReference>